<evidence type="ECO:0000313" key="6">
    <source>
        <dbReference type="Proteomes" id="UP000499080"/>
    </source>
</evidence>
<dbReference type="GO" id="GO:0004523">
    <property type="term" value="F:RNA-DNA hybrid ribonuclease activity"/>
    <property type="evidence" value="ECO:0007669"/>
    <property type="project" value="InterPro"/>
</dbReference>
<dbReference type="EMBL" id="BGPR01050562">
    <property type="protein sequence ID" value="GBO27551.1"/>
    <property type="molecule type" value="Genomic_DNA"/>
</dbReference>
<dbReference type="EMBL" id="BGPR01050561">
    <property type="protein sequence ID" value="GBO27550.1"/>
    <property type="molecule type" value="Genomic_DNA"/>
</dbReference>
<dbReference type="InterPro" id="IPR002156">
    <property type="entry name" value="RNaseH_domain"/>
</dbReference>
<evidence type="ECO:0000313" key="4">
    <source>
        <dbReference type="EMBL" id="GBO27559.1"/>
    </source>
</evidence>
<evidence type="ECO:0000259" key="1">
    <source>
        <dbReference type="PROSITE" id="PS50879"/>
    </source>
</evidence>
<dbReference type="AlphaFoldDB" id="A0A4Y2VQY4"/>
<feature type="domain" description="RNase H type-1" evidence="1">
    <location>
        <begin position="148"/>
        <end position="275"/>
    </location>
</feature>
<dbReference type="Pfam" id="PF00075">
    <property type="entry name" value="RNase_H"/>
    <property type="match status" value="1"/>
</dbReference>
<proteinExistence type="predicted"/>
<evidence type="ECO:0000313" key="3">
    <source>
        <dbReference type="EMBL" id="GBO27551.1"/>
    </source>
</evidence>
<reference evidence="4 6" key="1">
    <citation type="journal article" date="2019" name="Sci. Rep.">
        <title>Orb-weaving spider Araneus ventricosus genome elucidates the spidroin gene catalogue.</title>
        <authorList>
            <person name="Kono N."/>
            <person name="Nakamura H."/>
            <person name="Ohtoshi R."/>
            <person name="Moran D.A.P."/>
            <person name="Shinohara A."/>
            <person name="Yoshida Y."/>
            <person name="Fujiwara M."/>
            <person name="Mori M."/>
            <person name="Tomita M."/>
            <person name="Arakawa K."/>
        </authorList>
    </citation>
    <scope>NUCLEOTIDE SEQUENCE [LARGE SCALE GENOMIC DNA]</scope>
</reference>
<dbReference type="Proteomes" id="UP000499080">
    <property type="component" value="Unassembled WGS sequence"/>
</dbReference>
<dbReference type="InterPro" id="IPR012337">
    <property type="entry name" value="RNaseH-like_sf"/>
</dbReference>
<dbReference type="Gene3D" id="3.30.420.10">
    <property type="entry name" value="Ribonuclease H-like superfamily/Ribonuclease H"/>
    <property type="match status" value="1"/>
</dbReference>
<gene>
    <name evidence="4" type="ORF">AVEN_139392_1</name>
    <name evidence="5" type="ORF">AVEN_175182_1</name>
    <name evidence="2" type="ORF">AVEN_231125_1</name>
    <name evidence="3" type="ORF">AVEN_25466_1</name>
</gene>
<dbReference type="InterPro" id="IPR036397">
    <property type="entry name" value="RNaseH_sf"/>
</dbReference>
<dbReference type="CDD" id="cd09276">
    <property type="entry name" value="Rnase_HI_RT_non_LTR"/>
    <property type="match status" value="1"/>
</dbReference>
<name>A0A4Y2VQY4_ARAVE</name>
<comment type="caution">
    <text evidence="4">The sequence shown here is derived from an EMBL/GenBank/DDBJ whole genome shotgun (WGS) entry which is preliminary data.</text>
</comment>
<dbReference type="PROSITE" id="PS50879">
    <property type="entry name" value="RNASE_H_1"/>
    <property type="match status" value="1"/>
</dbReference>
<keyword evidence="6" id="KW-1185">Reference proteome</keyword>
<dbReference type="EMBL" id="BGPR01050565">
    <property type="protein sequence ID" value="GBO27559.1"/>
    <property type="molecule type" value="Genomic_DNA"/>
</dbReference>
<evidence type="ECO:0000313" key="2">
    <source>
        <dbReference type="EMBL" id="GBO27550.1"/>
    </source>
</evidence>
<dbReference type="GO" id="GO:0003676">
    <property type="term" value="F:nucleic acid binding"/>
    <property type="evidence" value="ECO:0007669"/>
    <property type="project" value="InterPro"/>
</dbReference>
<evidence type="ECO:0000313" key="5">
    <source>
        <dbReference type="EMBL" id="GBO27561.1"/>
    </source>
</evidence>
<dbReference type="SUPFAM" id="SSF53098">
    <property type="entry name" value="Ribonuclease H-like"/>
    <property type="match status" value="1"/>
</dbReference>
<dbReference type="OrthoDB" id="5419617at2759"/>
<dbReference type="EMBL" id="BGPR01050566">
    <property type="protein sequence ID" value="GBO27561.1"/>
    <property type="molecule type" value="Genomic_DNA"/>
</dbReference>
<accession>A0A4Y2VQY4</accession>
<sequence>MDQYQHLCRIAGKTWGINKNIRRLLYRTVIERTLCHGAAAWGHNMTSRFQKKLDSIQRLFLLYITGAYRTTPTAALQVVTGLQPLHLQIQQEATYARVARARSSSNFFTVIFSPTDNESKSSGIRIHPPPIFLSIFHSQISFAENHIDSGVKAIYTDGSKTDEGTGSAYCILENYGIIASWQGKLDRSNSVFKAEILAIRMAIEAASSFHRPIKIWTDSLSSLMAILNPKSHHSIVREIQTLLLSHKHIHLRWLKAHFGYLGNECADQLAKEAITKGDPFLLPKPLSYLKAEIKSAALSIWQGNWDNGETGRSTHDIVPRVSNKPVGWNREEIMFVIGHGPFPSYLLRFNLRTRQQLVRRKRRSNSLCHKMSVYPLLAFPNSNSVTQITVVEKHSREQLLKNPTSTLNAFHM</sequence>
<protein>
    <recommendedName>
        <fullName evidence="1">RNase H type-1 domain-containing protein</fullName>
    </recommendedName>
</protein>
<organism evidence="4 6">
    <name type="scientific">Araneus ventricosus</name>
    <name type="common">Orbweaver spider</name>
    <name type="synonym">Epeira ventricosa</name>
    <dbReference type="NCBI Taxonomy" id="182803"/>
    <lineage>
        <taxon>Eukaryota</taxon>
        <taxon>Metazoa</taxon>
        <taxon>Ecdysozoa</taxon>
        <taxon>Arthropoda</taxon>
        <taxon>Chelicerata</taxon>
        <taxon>Arachnida</taxon>
        <taxon>Araneae</taxon>
        <taxon>Araneomorphae</taxon>
        <taxon>Entelegynae</taxon>
        <taxon>Araneoidea</taxon>
        <taxon>Araneidae</taxon>
        <taxon>Araneus</taxon>
    </lineage>
</organism>